<dbReference type="KEGG" id="ntd:EGO55_02385"/>
<dbReference type="InterPro" id="IPR000639">
    <property type="entry name" value="Epox_hydrolase-like"/>
</dbReference>
<dbReference type="InterPro" id="IPR000073">
    <property type="entry name" value="AB_hydrolase_1"/>
</dbReference>
<evidence type="ECO:0000259" key="2">
    <source>
        <dbReference type="Pfam" id="PF00561"/>
    </source>
</evidence>
<dbReference type="AlphaFoldDB" id="U2ZSY5"/>
<keyword evidence="4" id="KW-1185">Reference proteome</keyword>
<sequence length="313" mass="34686">MEIRPGILRTPDTCFDRLQDYDFPPNYVEIADPALGPLRMHYVDAGAPDAPVVLMLHGNPTWSYLYRHMIGPVAAAGYRVIAPDMIGFGKSDKPADRSAYGYDRFVQWMRQCVEALNLRRITLVCQDWGGPIGLRVLSEIPDRFDAVLATNTLLQNCDAPPLGVAGWPGEAIAAWIEMCRTSNDLPVSEFVAGPCVTRPTDTILAAYDAPFPDARYKAGVLQITCGIPVAEGAEGLEANRMAWRILEHWNRPFRTAFSDRDPATIGWEPIFQNRVAGARGQDHVRITDAGHFVQEEQGPALARALITFLHTNK</sequence>
<dbReference type="PRINTS" id="PR00412">
    <property type="entry name" value="EPOXHYDRLASE"/>
</dbReference>
<dbReference type="OrthoDB" id="9804723at2"/>
<evidence type="ECO:0000256" key="1">
    <source>
        <dbReference type="ARBA" id="ARBA00022801"/>
    </source>
</evidence>
<comment type="caution">
    <text evidence="3">The sequence shown here is derived from an EMBL/GenBank/DDBJ whole genome shotgun (WGS) entry which is preliminary data.</text>
</comment>
<gene>
    <name evidence="3" type="primary">dhmA</name>
    <name evidence="3" type="ORF">NT2_02_05680</name>
</gene>
<dbReference type="Proteomes" id="UP000016568">
    <property type="component" value="Unassembled WGS sequence"/>
</dbReference>
<evidence type="ECO:0000313" key="4">
    <source>
        <dbReference type="Proteomes" id="UP000016568"/>
    </source>
</evidence>
<proteinExistence type="predicted"/>
<dbReference type="EMBL" id="BASZ01000002">
    <property type="protein sequence ID" value="GAD48484.1"/>
    <property type="molecule type" value="Genomic_DNA"/>
</dbReference>
<dbReference type="SUPFAM" id="SSF53474">
    <property type="entry name" value="alpha/beta-Hydrolases"/>
    <property type="match status" value="1"/>
</dbReference>
<keyword evidence="1" id="KW-0378">Hydrolase</keyword>
<dbReference type="GO" id="GO:0004301">
    <property type="term" value="F:epoxide hydrolase activity"/>
    <property type="evidence" value="ECO:0007669"/>
    <property type="project" value="TreeGrafter"/>
</dbReference>
<dbReference type="PANTHER" id="PTHR42977">
    <property type="entry name" value="HYDROLASE-RELATED"/>
    <property type="match status" value="1"/>
</dbReference>
<feature type="domain" description="AB hydrolase-1" evidence="2">
    <location>
        <begin position="51"/>
        <end position="154"/>
    </location>
</feature>
<accession>U2ZSY5</accession>
<name>U2ZSY5_9SPHN</name>
<protein>
    <submittedName>
        <fullName evidence="3">Haloalkane dehalogenase</fullName>
    </submittedName>
</protein>
<dbReference type="PRINTS" id="PR00111">
    <property type="entry name" value="ABHYDROLASE"/>
</dbReference>
<dbReference type="PANTHER" id="PTHR42977:SF3">
    <property type="entry name" value="AB HYDROLASE-1 DOMAIN-CONTAINING PROTEIN"/>
    <property type="match status" value="1"/>
</dbReference>
<dbReference type="InterPro" id="IPR029058">
    <property type="entry name" value="AB_hydrolase_fold"/>
</dbReference>
<reference evidence="3 4" key="1">
    <citation type="submission" date="2013-09" db="EMBL/GenBank/DDBJ databases">
        <title>Whole genome shotgun sequence of Novosphingobium tardaugens NBRC 16725.</title>
        <authorList>
            <person name="Isaki S."/>
            <person name="Hosoyama A."/>
            <person name="Tsuchikane K."/>
            <person name="Katsumata H."/>
            <person name="Ando Y."/>
            <person name="Yamazaki S."/>
            <person name="Fujita N."/>
        </authorList>
    </citation>
    <scope>NUCLEOTIDE SEQUENCE [LARGE SCALE GENOMIC DNA]</scope>
    <source>
        <strain evidence="3 4">NBRC 16725</strain>
    </source>
</reference>
<dbReference type="Gene3D" id="3.40.50.1820">
    <property type="entry name" value="alpha/beta hydrolase"/>
    <property type="match status" value="1"/>
</dbReference>
<organism evidence="3 4">
    <name type="scientific">Caenibius tardaugens NBRC 16725</name>
    <dbReference type="NCBI Taxonomy" id="1219035"/>
    <lineage>
        <taxon>Bacteria</taxon>
        <taxon>Pseudomonadati</taxon>
        <taxon>Pseudomonadota</taxon>
        <taxon>Alphaproteobacteria</taxon>
        <taxon>Sphingomonadales</taxon>
        <taxon>Erythrobacteraceae</taxon>
        <taxon>Caenibius</taxon>
    </lineage>
</organism>
<dbReference type="eggNOG" id="COG0596">
    <property type="taxonomic scope" value="Bacteria"/>
</dbReference>
<dbReference type="Pfam" id="PF00561">
    <property type="entry name" value="Abhydrolase_1"/>
    <property type="match status" value="1"/>
</dbReference>
<dbReference type="RefSeq" id="WP_021689391.1">
    <property type="nucleotide sequence ID" value="NZ_BASZ01000002.1"/>
</dbReference>
<evidence type="ECO:0000313" key="3">
    <source>
        <dbReference type="EMBL" id="GAD48484.1"/>
    </source>
</evidence>
<dbReference type="NCBIfam" id="NF002043">
    <property type="entry name" value="PRK00870.1"/>
    <property type="match status" value="1"/>
</dbReference>
<dbReference type="InterPro" id="IPR051340">
    <property type="entry name" value="Haloalkane_dehalogenase"/>
</dbReference>